<evidence type="ECO:0000256" key="1">
    <source>
        <dbReference type="SAM" id="MobiDB-lite"/>
    </source>
</evidence>
<feature type="compositionally biased region" description="Basic and acidic residues" evidence="1">
    <location>
        <begin position="22"/>
        <end position="32"/>
    </location>
</feature>
<keyword evidence="5" id="KW-1185">Reference proteome</keyword>
<evidence type="ECO:0000313" key="3">
    <source>
        <dbReference type="EMBL" id="UMM13390.1"/>
    </source>
</evidence>
<evidence type="ECO:0000313" key="2">
    <source>
        <dbReference type="EMBL" id="ULU12446.1"/>
    </source>
</evidence>
<reference evidence="3 5" key="1">
    <citation type="submission" date="2022-04" db="EMBL/GenBank/DDBJ databases">
        <title>Chromosome-level reference genomes for two strains of Caenorhabditis briggsae: an improved platform for comparative genomics.</title>
        <authorList>
            <person name="Stevens L."/>
            <person name="Andersen E."/>
        </authorList>
    </citation>
    <scope>NUCLEOTIDE SEQUENCE [LARGE SCALE GENOMIC DNA]</scope>
    <source>
        <strain evidence="3">VX34</strain>
        <tissue evidence="3">Whole-organism</tissue>
    </source>
</reference>
<dbReference type="RefSeq" id="XP_002639623.2">
    <property type="nucleotide sequence ID" value="XM_002639577.2"/>
</dbReference>
<dbReference type="EMBL" id="CP092620">
    <property type="protein sequence ID" value="UMM13390.1"/>
    <property type="molecule type" value="Genomic_DNA"/>
</dbReference>
<accession>A0AAE9DU74</accession>
<name>A0AAE9DU74_CAEBR</name>
<protein>
    <submittedName>
        <fullName evidence="2">Uncharacterized protein</fullName>
    </submittedName>
</protein>
<organism evidence="2 4">
    <name type="scientific">Caenorhabditis briggsae</name>
    <dbReference type="NCBI Taxonomy" id="6238"/>
    <lineage>
        <taxon>Eukaryota</taxon>
        <taxon>Metazoa</taxon>
        <taxon>Ecdysozoa</taxon>
        <taxon>Nematoda</taxon>
        <taxon>Chromadorea</taxon>
        <taxon>Rhabditida</taxon>
        <taxon>Rhabditina</taxon>
        <taxon>Rhabditomorpha</taxon>
        <taxon>Rhabditoidea</taxon>
        <taxon>Rhabditidae</taxon>
        <taxon>Peloderinae</taxon>
        <taxon>Caenorhabditis</taxon>
    </lineage>
</organism>
<dbReference type="Proteomes" id="UP000829354">
    <property type="component" value="Chromosome I"/>
</dbReference>
<gene>
    <name evidence="2" type="ORF">L3Y34_015614</name>
    <name evidence="3" type="ORF">L5515_001691</name>
</gene>
<dbReference type="KEGG" id="cbr:CBG_12336"/>
<proteinExistence type="predicted"/>
<dbReference type="AlphaFoldDB" id="A0AAE9DU74"/>
<dbReference type="Proteomes" id="UP000827892">
    <property type="component" value="Chromosome I"/>
</dbReference>
<feature type="compositionally biased region" description="Basic and acidic residues" evidence="1">
    <location>
        <begin position="65"/>
        <end position="96"/>
    </location>
</feature>
<dbReference type="EMBL" id="CP090891">
    <property type="protein sequence ID" value="ULU12446.1"/>
    <property type="molecule type" value="Genomic_DNA"/>
</dbReference>
<feature type="region of interest" description="Disordered" evidence="1">
    <location>
        <begin position="65"/>
        <end position="126"/>
    </location>
</feature>
<feature type="region of interest" description="Disordered" evidence="1">
    <location>
        <begin position="1"/>
        <end position="51"/>
    </location>
</feature>
<reference evidence="2 4" key="2">
    <citation type="submission" date="2022-05" db="EMBL/GenBank/DDBJ databases">
        <title>Chromosome-level reference genomes for two strains of Caenorhabditis briggsae: an improved platform for comparative genomics.</title>
        <authorList>
            <person name="Stevens L."/>
            <person name="Andersen E.C."/>
        </authorList>
    </citation>
    <scope>NUCLEOTIDE SEQUENCE [LARGE SCALE GENOMIC DNA]</scope>
    <source>
        <strain evidence="2">QX1410_ONT</strain>
        <tissue evidence="2">Whole-organism</tissue>
    </source>
</reference>
<evidence type="ECO:0000313" key="4">
    <source>
        <dbReference type="Proteomes" id="UP000827892"/>
    </source>
</evidence>
<sequence length="126" mass="14633">MSSFTIGPFPCRNPSSFSKYPIKKDVEKKSSDKMPIVHRNVEGENDGECYKIKGPKTPFLLRHLEKHFMEKPEEEQREKKDKQESTSGTKRERSESDSDEDFDDPNVPSTSSSSKKKKRLEQQSHR</sequence>
<evidence type="ECO:0000313" key="5">
    <source>
        <dbReference type="Proteomes" id="UP000829354"/>
    </source>
</evidence>